<comment type="caution">
    <text evidence="1">The sequence shown here is derived from an EMBL/GenBank/DDBJ whole genome shotgun (WGS) entry which is preliminary data.</text>
</comment>
<dbReference type="RefSeq" id="WP_143342518.1">
    <property type="nucleotide sequence ID" value="NZ_JAGIOO010000001.1"/>
</dbReference>
<keyword evidence="2" id="KW-1185">Reference proteome</keyword>
<accession>A0ABS5A3M9</accession>
<reference evidence="1 2" key="1">
    <citation type="submission" date="2021-03" db="EMBL/GenBank/DDBJ databases">
        <title>Sequencing the genomes of 1000 actinobacteria strains.</title>
        <authorList>
            <person name="Klenk H.-P."/>
        </authorList>
    </citation>
    <scope>NUCLEOTIDE SEQUENCE [LARGE SCALE GENOMIC DNA]</scope>
    <source>
        <strain evidence="1 2">DSM 44580</strain>
    </source>
</reference>
<organism evidence="1 2">
    <name type="scientific">Crossiella equi</name>
    <dbReference type="NCBI Taxonomy" id="130796"/>
    <lineage>
        <taxon>Bacteria</taxon>
        <taxon>Bacillati</taxon>
        <taxon>Actinomycetota</taxon>
        <taxon>Actinomycetes</taxon>
        <taxon>Pseudonocardiales</taxon>
        <taxon>Pseudonocardiaceae</taxon>
        <taxon>Crossiella</taxon>
    </lineage>
</organism>
<dbReference type="EMBL" id="JAGIOO010000001">
    <property type="protein sequence ID" value="MBP2471179.1"/>
    <property type="molecule type" value="Genomic_DNA"/>
</dbReference>
<dbReference type="Proteomes" id="UP001519363">
    <property type="component" value="Unassembled WGS sequence"/>
</dbReference>
<gene>
    <name evidence="1" type="ORF">JOF53_000051</name>
</gene>
<sequence length="104" mass="11991">MTSTPNPRVDSRGQDVLGRLDYLDELVARGDIPSKAALADTELARLVAAWRITLHQHRPTRRGYCCRCHHGLRRVRFPCDFWNVARQHLLPPDEPHGRHHQRAA</sequence>
<evidence type="ECO:0000313" key="2">
    <source>
        <dbReference type="Proteomes" id="UP001519363"/>
    </source>
</evidence>
<name>A0ABS5A3M9_9PSEU</name>
<protein>
    <submittedName>
        <fullName evidence="1">Uncharacterized protein</fullName>
    </submittedName>
</protein>
<evidence type="ECO:0000313" key="1">
    <source>
        <dbReference type="EMBL" id="MBP2471179.1"/>
    </source>
</evidence>
<proteinExistence type="predicted"/>